<dbReference type="InterPro" id="IPR025060">
    <property type="entry name" value="DUF3999"/>
</dbReference>
<evidence type="ECO:0008006" key="6">
    <source>
        <dbReference type="Google" id="ProtNLM"/>
    </source>
</evidence>
<protein>
    <recommendedName>
        <fullName evidence="6">DUF3999 domain-containing protein</fullName>
    </recommendedName>
</protein>
<keyword evidence="1 3" id="KW-0732">Signal</keyword>
<dbReference type="STRING" id="262004.SAMN04489796_103180"/>
<sequence length="409" mass="47499">MRLTTRLFIGFLMGCFAFCSAQIESYNYKRALNDVSTEWHKLTLPDAVFGKVNSDLSDFRIYGITKKDTIEAPYLLQVLSEKIVSKTISFDIINKTKGANGYYFTFQLNSEDIINQIHLNFKEQNFDWRIELQGSQNQQEWFTILEDYRIMSIKNETTDFKFTKLDFPDAKYRFFRLLVKQKDQLELQSAQIFKYVITEGSFVNHAIKTMAITDDKNQKATVINLDLEQSVSISQLQIDVANTFDYYRPLKIEYKSDSIKTEKGWKYSYRTIKNAILNSLEANRFKISNTIAKDLKITIYNGDNQPLTTKDISVKGYEHQLVGRFTEPANYMLVYGNPAARTPNYDIAKFETKIPKALKALKIGAEQVIIKQKQEKVKPLFENSYWLWAIILIVILILGGFTLKMLKKS</sequence>
<accession>A0A1G8DCZ7</accession>
<keyword evidence="2" id="KW-0472">Membrane</keyword>
<feature type="chain" id="PRO_5011512282" description="DUF3999 domain-containing protein" evidence="3">
    <location>
        <begin position="22"/>
        <end position="409"/>
    </location>
</feature>
<keyword evidence="2" id="KW-0812">Transmembrane</keyword>
<keyword evidence="5" id="KW-1185">Reference proteome</keyword>
<dbReference type="InterPro" id="IPR014755">
    <property type="entry name" value="Cu-Rt/internalin_Ig-like"/>
</dbReference>
<dbReference type="Gene3D" id="2.60.40.1220">
    <property type="match status" value="1"/>
</dbReference>
<feature type="transmembrane region" description="Helical" evidence="2">
    <location>
        <begin position="385"/>
        <end position="403"/>
    </location>
</feature>
<dbReference type="EMBL" id="FNCZ01000003">
    <property type="protein sequence ID" value="SDH55577.1"/>
    <property type="molecule type" value="Genomic_DNA"/>
</dbReference>
<evidence type="ECO:0000256" key="2">
    <source>
        <dbReference type="SAM" id="Phobius"/>
    </source>
</evidence>
<evidence type="ECO:0000313" key="4">
    <source>
        <dbReference type="EMBL" id="SDH55577.1"/>
    </source>
</evidence>
<keyword evidence="2" id="KW-1133">Transmembrane helix</keyword>
<dbReference type="AlphaFoldDB" id="A0A1G8DCZ7"/>
<dbReference type="InterPro" id="IPR008979">
    <property type="entry name" value="Galactose-bd-like_sf"/>
</dbReference>
<name>A0A1G8DCZ7_9FLAO</name>
<feature type="signal peptide" evidence="3">
    <location>
        <begin position="1"/>
        <end position="21"/>
    </location>
</feature>
<organism evidence="4 5">
    <name type="scientific">Winogradskyella thalassocola</name>
    <dbReference type="NCBI Taxonomy" id="262004"/>
    <lineage>
        <taxon>Bacteria</taxon>
        <taxon>Pseudomonadati</taxon>
        <taxon>Bacteroidota</taxon>
        <taxon>Flavobacteriia</taxon>
        <taxon>Flavobacteriales</taxon>
        <taxon>Flavobacteriaceae</taxon>
        <taxon>Winogradskyella</taxon>
    </lineage>
</organism>
<reference evidence="5" key="1">
    <citation type="submission" date="2016-10" db="EMBL/GenBank/DDBJ databases">
        <authorList>
            <person name="Varghese N."/>
            <person name="Submissions S."/>
        </authorList>
    </citation>
    <scope>NUCLEOTIDE SEQUENCE [LARGE SCALE GENOMIC DNA]</scope>
    <source>
        <strain evidence="5">DSM 15363</strain>
    </source>
</reference>
<dbReference type="SUPFAM" id="SSF49785">
    <property type="entry name" value="Galactose-binding domain-like"/>
    <property type="match status" value="1"/>
</dbReference>
<dbReference type="Proteomes" id="UP000199492">
    <property type="component" value="Unassembled WGS sequence"/>
</dbReference>
<evidence type="ECO:0000256" key="1">
    <source>
        <dbReference type="ARBA" id="ARBA00022729"/>
    </source>
</evidence>
<dbReference type="Pfam" id="PF13163">
    <property type="entry name" value="DUF3999"/>
    <property type="match status" value="1"/>
</dbReference>
<evidence type="ECO:0000313" key="5">
    <source>
        <dbReference type="Proteomes" id="UP000199492"/>
    </source>
</evidence>
<proteinExistence type="predicted"/>
<gene>
    <name evidence="4" type="ORF">SAMN04489796_103180</name>
</gene>
<evidence type="ECO:0000256" key="3">
    <source>
        <dbReference type="SAM" id="SignalP"/>
    </source>
</evidence>